<feature type="compositionally biased region" description="Basic residues" evidence="1">
    <location>
        <begin position="236"/>
        <end position="249"/>
    </location>
</feature>
<feature type="compositionally biased region" description="Low complexity" evidence="1">
    <location>
        <begin position="156"/>
        <end position="172"/>
    </location>
</feature>
<accession>A0A5P1FTW7</accession>
<keyword evidence="3" id="KW-1185">Reference proteome</keyword>
<sequence length="292" mass="30495">MRTFSSARVARPRYGRSATAVDTVGTVIDGTDFRLDRVGQRPIVGTTVAAVARRPGRSDGSSGTVVRRRRHVGTVVGTAVAPSARRPHVRAATSVGTVADGSAAHVSARIERHAVGTDRSSFFASHGQVAGSTRRARSVGRLGRLGRTSRARSSARSHGSSAASARSVGTVGTPAPVGHGHGGTARGTRGWNHSRPTSAARSVDTVDRQHDRSGDTSVGPSARSTHGRSARSAARSGRHVGTRVARRHVERTGRHQSSGTAASFTAVRHDGPQPSERAPNLSGDRRGCQCLR</sequence>
<organism evidence="2 3">
    <name type="scientific">Asparagus officinalis</name>
    <name type="common">Garden asparagus</name>
    <dbReference type="NCBI Taxonomy" id="4686"/>
    <lineage>
        <taxon>Eukaryota</taxon>
        <taxon>Viridiplantae</taxon>
        <taxon>Streptophyta</taxon>
        <taxon>Embryophyta</taxon>
        <taxon>Tracheophyta</taxon>
        <taxon>Spermatophyta</taxon>
        <taxon>Magnoliopsida</taxon>
        <taxon>Liliopsida</taxon>
        <taxon>Asparagales</taxon>
        <taxon>Asparagaceae</taxon>
        <taxon>Asparagoideae</taxon>
        <taxon>Asparagus</taxon>
    </lineage>
</organism>
<dbReference type="AlphaFoldDB" id="A0A5P1FTW7"/>
<feature type="compositionally biased region" description="Basic and acidic residues" evidence="1">
    <location>
        <begin position="204"/>
        <end position="214"/>
    </location>
</feature>
<dbReference type="EMBL" id="CM007381">
    <property type="protein sequence ID" value="ONK81532.1"/>
    <property type="molecule type" value="Genomic_DNA"/>
</dbReference>
<proteinExistence type="predicted"/>
<dbReference type="Gramene" id="ONK81532">
    <property type="protein sequence ID" value="ONK81532"/>
    <property type="gene ID" value="A4U43_C01F30230"/>
</dbReference>
<gene>
    <name evidence="2" type="ORF">A4U43_C01F30230</name>
</gene>
<name>A0A5P1FTW7_ASPOF</name>
<feature type="compositionally biased region" description="Basic and acidic residues" evidence="1">
    <location>
        <begin position="283"/>
        <end position="292"/>
    </location>
</feature>
<protein>
    <submittedName>
        <fullName evidence="2">Uncharacterized protein</fullName>
    </submittedName>
</protein>
<feature type="region of interest" description="Disordered" evidence="1">
    <location>
        <begin position="125"/>
        <end position="292"/>
    </location>
</feature>
<evidence type="ECO:0000313" key="3">
    <source>
        <dbReference type="Proteomes" id="UP000243459"/>
    </source>
</evidence>
<reference evidence="3" key="1">
    <citation type="journal article" date="2017" name="Nat. Commun.">
        <title>The asparagus genome sheds light on the origin and evolution of a young Y chromosome.</title>
        <authorList>
            <person name="Harkess A."/>
            <person name="Zhou J."/>
            <person name="Xu C."/>
            <person name="Bowers J.E."/>
            <person name="Van der Hulst R."/>
            <person name="Ayyampalayam S."/>
            <person name="Mercati F."/>
            <person name="Riccardi P."/>
            <person name="McKain M.R."/>
            <person name="Kakrana A."/>
            <person name="Tang H."/>
            <person name="Ray J."/>
            <person name="Groenendijk J."/>
            <person name="Arikit S."/>
            <person name="Mathioni S.M."/>
            <person name="Nakano M."/>
            <person name="Shan H."/>
            <person name="Telgmann-Rauber A."/>
            <person name="Kanno A."/>
            <person name="Yue Z."/>
            <person name="Chen H."/>
            <person name="Li W."/>
            <person name="Chen Y."/>
            <person name="Xu X."/>
            <person name="Zhang Y."/>
            <person name="Luo S."/>
            <person name="Chen H."/>
            <person name="Gao J."/>
            <person name="Mao Z."/>
            <person name="Pires J.C."/>
            <person name="Luo M."/>
            <person name="Kudrna D."/>
            <person name="Wing R.A."/>
            <person name="Meyers B.C."/>
            <person name="Yi K."/>
            <person name="Kong H."/>
            <person name="Lavrijsen P."/>
            <person name="Sunseri F."/>
            <person name="Falavigna A."/>
            <person name="Ye Y."/>
            <person name="Leebens-Mack J.H."/>
            <person name="Chen G."/>
        </authorList>
    </citation>
    <scope>NUCLEOTIDE SEQUENCE [LARGE SCALE GENOMIC DNA]</scope>
    <source>
        <strain evidence="3">cv. DH0086</strain>
    </source>
</reference>
<evidence type="ECO:0000256" key="1">
    <source>
        <dbReference type="SAM" id="MobiDB-lite"/>
    </source>
</evidence>
<dbReference type="Proteomes" id="UP000243459">
    <property type="component" value="Chromosome 1"/>
</dbReference>
<evidence type="ECO:0000313" key="2">
    <source>
        <dbReference type="EMBL" id="ONK81532.1"/>
    </source>
</evidence>